<protein>
    <submittedName>
        <fullName evidence="2">Uncharacterized protein</fullName>
    </submittedName>
</protein>
<keyword evidence="1" id="KW-0472">Membrane</keyword>
<organism evidence="2">
    <name type="scientific">bioreactor metagenome</name>
    <dbReference type="NCBI Taxonomy" id="1076179"/>
    <lineage>
        <taxon>unclassified sequences</taxon>
        <taxon>metagenomes</taxon>
        <taxon>ecological metagenomes</taxon>
    </lineage>
</organism>
<reference evidence="2" key="1">
    <citation type="submission" date="2019-08" db="EMBL/GenBank/DDBJ databases">
        <authorList>
            <person name="Kucharzyk K."/>
            <person name="Murdoch R.W."/>
            <person name="Higgins S."/>
            <person name="Loffler F."/>
        </authorList>
    </citation>
    <scope>NUCLEOTIDE SEQUENCE</scope>
</reference>
<gene>
    <name evidence="2" type="ORF">SDC9_75771</name>
</gene>
<dbReference type="EMBL" id="VSSQ01005457">
    <property type="protein sequence ID" value="MPM29231.1"/>
    <property type="molecule type" value="Genomic_DNA"/>
</dbReference>
<accession>A0A644YMW9</accession>
<keyword evidence="1" id="KW-0812">Transmembrane</keyword>
<evidence type="ECO:0000313" key="2">
    <source>
        <dbReference type="EMBL" id="MPM29231.1"/>
    </source>
</evidence>
<dbReference type="AlphaFoldDB" id="A0A644YMW9"/>
<name>A0A644YMW9_9ZZZZ</name>
<feature type="transmembrane region" description="Helical" evidence="1">
    <location>
        <begin position="76"/>
        <end position="94"/>
    </location>
</feature>
<comment type="caution">
    <text evidence="2">The sequence shown here is derived from an EMBL/GenBank/DDBJ whole genome shotgun (WGS) entry which is preliminary data.</text>
</comment>
<keyword evidence="1" id="KW-1133">Transmembrane helix</keyword>
<sequence length="180" mass="19648">MAASIASRKLRSSKAQSEGVYSTKTGFICFLLKNGVRYSSALPSQSLKPTLKPLVPQAVGPAHLTRRRKAAALLEFNPIIFILIPFSMLSSSALNMETPWHSFVAAQTNFLPFVVSTKASQPPLISLREGAIIFPALASSIAFIAPTCLIAITLSSIYVTFRIKCSLKYYLHMSPLMQVL</sequence>
<feature type="transmembrane region" description="Helical" evidence="1">
    <location>
        <begin position="132"/>
        <end position="161"/>
    </location>
</feature>
<evidence type="ECO:0000256" key="1">
    <source>
        <dbReference type="SAM" id="Phobius"/>
    </source>
</evidence>
<proteinExistence type="predicted"/>